<dbReference type="Proteomes" id="UP000223982">
    <property type="component" value="Plasmid p09_09"/>
</dbReference>
<organism evidence="2 5">
    <name type="scientific">Cutibacterium acnes</name>
    <name type="common">Propionibacterium acnes</name>
    <dbReference type="NCBI Taxonomy" id="1747"/>
    <lineage>
        <taxon>Bacteria</taxon>
        <taxon>Bacillati</taxon>
        <taxon>Actinomycetota</taxon>
        <taxon>Actinomycetes</taxon>
        <taxon>Propionibacteriales</taxon>
        <taxon>Propionibacteriaceae</taxon>
        <taxon>Cutibacterium</taxon>
    </lineage>
</organism>
<protein>
    <submittedName>
        <fullName evidence="2">Drug:proton antiporter</fullName>
    </submittedName>
</protein>
<accession>A0A2B7I253</accession>
<reference evidence="3 4" key="2">
    <citation type="submission" date="2017-02" db="EMBL/GenBank/DDBJ databases">
        <title>Prevalence of linear plasmids in Propionibacterium acnes isolates obtained from cancerous prostatic tissue.</title>
        <authorList>
            <person name="Davidsson S."/>
            <person name="Bruggemann H."/>
        </authorList>
    </citation>
    <scope>NUCLEOTIDE SEQUENCE [LARGE SCALE GENOMIC DNA]</scope>
    <source>
        <strain evidence="3 4">09-9</strain>
        <plasmid evidence="3 4">p09_09</plasmid>
    </source>
</reference>
<evidence type="ECO:0000313" key="5">
    <source>
        <dbReference type="Proteomes" id="UP000226191"/>
    </source>
</evidence>
<geneLocation type="plasmid" evidence="2 5">
    <name>p11_78</name>
</geneLocation>
<name>A0A2B7I253_CUTAC</name>
<proteinExistence type="predicted"/>
<evidence type="ECO:0000256" key="1">
    <source>
        <dbReference type="SAM" id="Phobius"/>
    </source>
</evidence>
<feature type="transmembrane region" description="Helical" evidence="1">
    <location>
        <begin position="12"/>
        <end position="38"/>
    </location>
</feature>
<gene>
    <name evidence="3" type="ORF">APS60_12675</name>
    <name evidence="2" type="ORF">B1B09_12815</name>
</gene>
<keyword evidence="1" id="KW-0812">Transmembrane</keyword>
<keyword evidence="1" id="KW-1133">Transmembrane helix</keyword>
<reference evidence="2 5" key="1">
    <citation type="submission" date="2017-02" db="EMBL/GenBank/DDBJ databases">
        <title>Prevalence of linear plasmids in Cutibacterium acnes isolates obtained from cancerous prostatic tissue.</title>
        <authorList>
            <person name="Davidsson S."/>
            <person name="Bruggemann H."/>
        </authorList>
    </citation>
    <scope>NUCLEOTIDE SEQUENCE [LARGE SCALE GENOMIC DNA]</scope>
    <source>
        <strain evidence="2 5">11-78</strain>
        <plasmid evidence="2 5">p11_78</plasmid>
    </source>
</reference>
<sequence length="69" mass="7188">MMNFISSLLSAILTLFAMVAVAIGVVNIVPGICAIIGARKYGDQDRVRAGQRKILLGAIALVVAVGIHP</sequence>
<keyword evidence="1" id="KW-0472">Membrane</keyword>
<dbReference type="EMBL" id="MVCE01000015">
    <property type="protein sequence ID" value="PGF31237.1"/>
    <property type="molecule type" value="Genomic_DNA"/>
</dbReference>
<dbReference type="Proteomes" id="UP000226191">
    <property type="component" value="Plasmid p11_78"/>
</dbReference>
<dbReference type="AlphaFoldDB" id="A0A2B7I253"/>
<evidence type="ECO:0000313" key="2">
    <source>
        <dbReference type="EMBL" id="PGF31237.1"/>
    </source>
</evidence>
<feature type="transmembrane region" description="Helical" evidence="1">
    <location>
        <begin position="50"/>
        <end position="68"/>
    </location>
</feature>
<evidence type="ECO:0000313" key="3">
    <source>
        <dbReference type="EMBL" id="PHJ26186.1"/>
    </source>
</evidence>
<dbReference type="EMBL" id="LKVB01000016">
    <property type="protein sequence ID" value="PHJ26186.1"/>
    <property type="molecule type" value="Genomic_DNA"/>
</dbReference>
<comment type="caution">
    <text evidence="2">The sequence shown here is derived from an EMBL/GenBank/DDBJ whole genome shotgun (WGS) entry which is preliminary data.</text>
</comment>
<geneLocation type="plasmid" evidence="3 4">
    <name>p09_09</name>
</geneLocation>
<keyword evidence="2" id="KW-0614">Plasmid</keyword>
<evidence type="ECO:0000313" key="4">
    <source>
        <dbReference type="Proteomes" id="UP000223982"/>
    </source>
</evidence>
<dbReference type="RefSeq" id="WP_002518864.1">
    <property type="nucleotide sequence ID" value="NZ_CAJTHR010000009.1"/>
</dbReference>